<evidence type="ECO:0000256" key="2">
    <source>
        <dbReference type="ARBA" id="ARBA00003866"/>
    </source>
</evidence>
<dbReference type="GO" id="GO:0015935">
    <property type="term" value="C:small ribosomal subunit"/>
    <property type="evidence" value="ECO:0007669"/>
    <property type="project" value="InterPro"/>
</dbReference>
<dbReference type="FunFam" id="3.10.290.10:FF:000001">
    <property type="entry name" value="30S ribosomal protein S4"/>
    <property type="match status" value="1"/>
</dbReference>
<name>A0A1M4Y9I5_9FIRM</name>
<dbReference type="InterPro" id="IPR018079">
    <property type="entry name" value="Ribosomal_uS4_CS"/>
</dbReference>
<keyword evidence="5 10" id="KW-0694">RNA-binding</keyword>
<dbReference type="NCBIfam" id="NF003717">
    <property type="entry name" value="PRK05327.1"/>
    <property type="match status" value="1"/>
</dbReference>
<dbReference type="AlphaFoldDB" id="A0A1M4Y9I5"/>
<keyword evidence="4 10" id="KW-0699">rRNA-binding</keyword>
<evidence type="ECO:0000256" key="8">
    <source>
        <dbReference type="ARBA" id="ARBA00025813"/>
    </source>
</evidence>
<evidence type="ECO:0000256" key="7">
    <source>
        <dbReference type="ARBA" id="ARBA00023274"/>
    </source>
</evidence>
<dbReference type="PROSITE" id="PS50889">
    <property type="entry name" value="S4"/>
    <property type="match status" value="1"/>
</dbReference>
<gene>
    <name evidence="10" type="primary">rpsD</name>
    <name evidence="14" type="ORF">SAMN02746064_01710</name>
</gene>
<dbReference type="InterPro" id="IPR002942">
    <property type="entry name" value="S4_RNA-bd"/>
</dbReference>
<evidence type="ECO:0000256" key="10">
    <source>
        <dbReference type="HAMAP-Rule" id="MF_01306"/>
    </source>
</evidence>
<dbReference type="PROSITE" id="PS00632">
    <property type="entry name" value="RIBOSOMAL_S4"/>
    <property type="match status" value="1"/>
</dbReference>
<dbReference type="NCBIfam" id="TIGR01017">
    <property type="entry name" value="rpsD_bact"/>
    <property type="match status" value="1"/>
</dbReference>
<evidence type="ECO:0000256" key="5">
    <source>
        <dbReference type="ARBA" id="ARBA00022884"/>
    </source>
</evidence>
<evidence type="ECO:0000256" key="11">
    <source>
        <dbReference type="RuleBase" id="RU003699"/>
    </source>
</evidence>
<dbReference type="InterPro" id="IPR001912">
    <property type="entry name" value="Ribosomal_uS4_N"/>
</dbReference>
<dbReference type="HAMAP" id="MF_01306_B">
    <property type="entry name" value="Ribosomal_uS4_B"/>
    <property type="match status" value="1"/>
</dbReference>
<organism evidence="14 15">
    <name type="scientific">Alkalibacter saccharofermentans DSM 14828</name>
    <dbReference type="NCBI Taxonomy" id="1120975"/>
    <lineage>
        <taxon>Bacteria</taxon>
        <taxon>Bacillati</taxon>
        <taxon>Bacillota</taxon>
        <taxon>Clostridia</taxon>
        <taxon>Eubacteriales</taxon>
        <taxon>Eubacteriaceae</taxon>
        <taxon>Alkalibacter</taxon>
    </lineage>
</organism>
<dbReference type="GO" id="GO:0042274">
    <property type="term" value="P:ribosomal small subunit biogenesis"/>
    <property type="evidence" value="ECO:0007669"/>
    <property type="project" value="TreeGrafter"/>
</dbReference>
<proteinExistence type="inferred from homology"/>
<reference evidence="14 15" key="1">
    <citation type="submission" date="2016-11" db="EMBL/GenBank/DDBJ databases">
        <authorList>
            <person name="Jaros S."/>
            <person name="Januszkiewicz K."/>
            <person name="Wedrychowicz H."/>
        </authorList>
    </citation>
    <scope>NUCLEOTIDE SEQUENCE [LARGE SCALE GENOMIC DNA]</scope>
    <source>
        <strain evidence="14 15">DSM 14828</strain>
    </source>
</reference>
<dbReference type="GO" id="GO:0003735">
    <property type="term" value="F:structural constituent of ribosome"/>
    <property type="evidence" value="ECO:0007669"/>
    <property type="project" value="InterPro"/>
</dbReference>
<comment type="function">
    <text evidence="2 10">One of the primary rRNA binding proteins, it binds directly to 16S rRNA where it nucleates assembly of the body of the 30S subunit.</text>
</comment>
<dbReference type="FunFam" id="1.10.1050.10:FF:000001">
    <property type="entry name" value="30S ribosomal protein S4"/>
    <property type="match status" value="1"/>
</dbReference>
<keyword evidence="7 10" id="KW-0687">Ribonucleoprotein</keyword>
<dbReference type="OrthoDB" id="9803672at2"/>
<dbReference type="InterPro" id="IPR005709">
    <property type="entry name" value="Ribosomal_uS4_bac-type"/>
</dbReference>
<dbReference type="STRING" id="1120975.SAMN02746064_01710"/>
<dbReference type="SUPFAM" id="SSF55174">
    <property type="entry name" value="Alpha-L RNA-binding motif"/>
    <property type="match status" value="1"/>
</dbReference>
<dbReference type="CDD" id="cd00165">
    <property type="entry name" value="S4"/>
    <property type="match status" value="1"/>
</dbReference>
<sequence>MARYTEASCRLCRREDMKLYLKGDKCYSNKCTMEKRAFAPGQHGQRRTKLSEYGIQLREKQKAKRIYGIMEKQFRKYFEMAAKKQGITGDNLLQLLELRLDNVVYRLGLAASRKEARQLVLHGHYSVNGKKVNIPSYQVSEGDLVQVVEKSRKSDKFKAIVESTSSKVTPKWLEADFEKLEGKVIALPARDDIDLNIEDHLIVELYSR</sequence>
<dbReference type="GO" id="GO:0019843">
    <property type="term" value="F:rRNA binding"/>
    <property type="evidence" value="ECO:0007669"/>
    <property type="project" value="UniProtKB-UniRule"/>
</dbReference>
<protein>
    <recommendedName>
        <fullName evidence="9 10">Small ribosomal subunit protein uS4</fullName>
    </recommendedName>
</protein>
<dbReference type="Proteomes" id="UP000184251">
    <property type="component" value="Unassembled WGS sequence"/>
</dbReference>
<dbReference type="GO" id="GO:0006412">
    <property type="term" value="P:translation"/>
    <property type="evidence" value="ECO:0007669"/>
    <property type="project" value="UniProtKB-UniRule"/>
</dbReference>
<dbReference type="InterPro" id="IPR022801">
    <property type="entry name" value="Ribosomal_uS4"/>
</dbReference>
<evidence type="ECO:0000256" key="3">
    <source>
        <dbReference type="ARBA" id="ARBA00007465"/>
    </source>
</evidence>
<evidence type="ECO:0000256" key="1">
    <source>
        <dbReference type="ARBA" id="ARBA00003004"/>
    </source>
</evidence>
<dbReference type="Pfam" id="PF01479">
    <property type="entry name" value="S4"/>
    <property type="match status" value="1"/>
</dbReference>
<feature type="domain" description="RNA-binding S4" evidence="12">
    <location>
        <begin position="98"/>
        <end position="158"/>
    </location>
</feature>
<evidence type="ECO:0000313" key="14">
    <source>
        <dbReference type="EMBL" id="SHF02441.1"/>
    </source>
</evidence>
<dbReference type="Pfam" id="PF00163">
    <property type="entry name" value="Ribosomal_S4"/>
    <property type="match status" value="1"/>
</dbReference>
<dbReference type="SMART" id="SM00363">
    <property type="entry name" value="S4"/>
    <property type="match status" value="1"/>
</dbReference>
<dbReference type="Gene3D" id="3.10.290.10">
    <property type="entry name" value="RNA-binding S4 domain"/>
    <property type="match status" value="1"/>
</dbReference>
<evidence type="ECO:0000313" key="15">
    <source>
        <dbReference type="Proteomes" id="UP000184251"/>
    </source>
</evidence>
<dbReference type="EMBL" id="FQTU01000012">
    <property type="protein sequence ID" value="SHF02441.1"/>
    <property type="molecule type" value="Genomic_DNA"/>
</dbReference>
<feature type="domain" description="Small ribosomal subunit protein uS4 N-terminal" evidence="13">
    <location>
        <begin position="3"/>
        <end position="97"/>
    </location>
</feature>
<dbReference type="Gene3D" id="1.10.1050.10">
    <property type="entry name" value="Ribosomal Protein S4 Delta 41, Chain A, domain 1"/>
    <property type="match status" value="1"/>
</dbReference>
<comment type="function">
    <text evidence="1 10">With S5 and S12 plays an important role in translational accuracy.</text>
</comment>
<dbReference type="RefSeq" id="WP_073271062.1">
    <property type="nucleotide sequence ID" value="NZ_FQTU01000012.1"/>
</dbReference>
<evidence type="ECO:0000259" key="13">
    <source>
        <dbReference type="SMART" id="SM01390"/>
    </source>
</evidence>
<accession>A0A1M4Y9I5</accession>
<comment type="similarity">
    <text evidence="3 10 11">Belongs to the universal ribosomal protein uS4 family.</text>
</comment>
<keyword evidence="15" id="KW-1185">Reference proteome</keyword>
<comment type="subunit">
    <text evidence="8 10">Part of the 30S ribosomal subunit. Contacts protein S5. The interaction surface between S4 and S5 is involved in control of translational fidelity.</text>
</comment>
<evidence type="ECO:0000256" key="6">
    <source>
        <dbReference type="ARBA" id="ARBA00022980"/>
    </source>
</evidence>
<dbReference type="InterPro" id="IPR036986">
    <property type="entry name" value="S4_RNA-bd_sf"/>
</dbReference>
<evidence type="ECO:0000256" key="9">
    <source>
        <dbReference type="ARBA" id="ARBA00035254"/>
    </source>
</evidence>
<evidence type="ECO:0000256" key="4">
    <source>
        <dbReference type="ARBA" id="ARBA00022730"/>
    </source>
</evidence>
<keyword evidence="6 10" id="KW-0689">Ribosomal protein</keyword>
<dbReference type="PANTHER" id="PTHR11831">
    <property type="entry name" value="30S 40S RIBOSOMAL PROTEIN"/>
    <property type="match status" value="1"/>
</dbReference>
<evidence type="ECO:0000259" key="12">
    <source>
        <dbReference type="SMART" id="SM00363"/>
    </source>
</evidence>
<dbReference type="SMART" id="SM01390">
    <property type="entry name" value="Ribosomal_S4"/>
    <property type="match status" value="1"/>
</dbReference>
<dbReference type="PANTHER" id="PTHR11831:SF4">
    <property type="entry name" value="SMALL RIBOSOMAL SUBUNIT PROTEIN US4M"/>
    <property type="match status" value="1"/>
</dbReference>